<proteinExistence type="predicted"/>
<evidence type="ECO:0008006" key="5">
    <source>
        <dbReference type="Google" id="ProtNLM"/>
    </source>
</evidence>
<evidence type="ECO:0000313" key="4">
    <source>
        <dbReference type="Proteomes" id="UP000225277"/>
    </source>
</evidence>
<name>A0A2D3VAJ6_9PEZI</name>
<evidence type="ECO:0000256" key="2">
    <source>
        <dbReference type="SAM" id="SignalP"/>
    </source>
</evidence>
<accession>A0A2D3VAJ6</accession>
<feature type="signal peptide" evidence="2">
    <location>
        <begin position="1"/>
        <end position="18"/>
    </location>
</feature>
<evidence type="ECO:0000313" key="3">
    <source>
        <dbReference type="EMBL" id="CZT25103.1"/>
    </source>
</evidence>
<dbReference type="Proteomes" id="UP000225277">
    <property type="component" value="Unassembled WGS sequence"/>
</dbReference>
<organism evidence="3 4">
    <name type="scientific">Ramularia collo-cygni</name>
    <dbReference type="NCBI Taxonomy" id="112498"/>
    <lineage>
        <taxon>Eukaryota</taxon>
        <taxon>Fungi</taxon>
        <taxon>Dikarya</taxon>
        <taxon>Ascomycota</taxon>
        <taxon>Pezizomycotina</taxon>
        <taxon>Dothideomycetes</taxon>
        <taxon>Dothideomycetidae</taxon>
        <taxon>Mycosphaerellales</taxon>
        <taxon>Mycosphaerellaceae</taxon>
        <taxon>Ramularia</taxon>
    </lineage>
</organism>
<protein>
    <recommendedName>
        <fullName evidence="5">WSC domain-containing protein</fullName>
    </recommendedName>
</protein>
<keyword evidence="4" id="KW-1185">Reference proteome</keyword>
<evidence type="ECO:0000256" key="1">
    <source>
        <dbReference type="SAM" id="MobiDB-lite"/>
    </source>
</evidence>
<dbReference type="GeneID" id="35605867"/>
<feature type="region of interest" description="Disordered" evidence="1">
    <location>
        <begin position="237"/>
        <end position="265"/>
    </location>
</feature>
<dbReference type="EMBL" id="FJUY01000025">
    <property type="protein sequence ID" value="CZT25103.1"/>
    <property type="molecule type" value="Genomic_DNA"/>
</dbReference>
<dbReference type="OrthoDB" id="3023467at2759"/>
<dbReference type="AlphaFoldDB" id="A0A2D3VAJ6"/>
<sequence>MRYTLFLSLLTSISPSSANQAPICEDSINSQQPFNNNAIPCLLNCGLGVTIATGDLFPGQVNSTETPYCRLNCVRQRQGVTPAQSSAAPACNSRCEERNSATPDQLGWCMYWCVQGGEIEEFVVGTSCVPSIVMVPTATVTEHGITITEDGFTMPTEWASWYQTQTVLSRQSSPLGFAPASTATDASTSISDGGYYDSYGRYHAASESATVTSCVGSMDGGYCSSVSSTESRKHLFSTTSTTQVTGTHTQSAETTSASAVSTTTARSGSSETYRAPWVMRACIAWVVNFVW</sequence>
<dbReference type="RefSeq" id="XP_023631826.1">
    <property type="nucleotide sequence ID" value="XM_023776058.1"/>
</dbReference>
<reference evidence="3 4" key="1">
    <citation type="submission" date="2016-03" db="EMBL/GenBank/DDBJ databases">
        <authorList>
            <person name="Ploux O."/>
        </authorList>
    </citation>
    <scope>NUCLEOTIDE SEQUENCE [LARGE SCALE GENOMIC DNA]</scope>
    <source>
        <strain evidence="3 4">URUG2</strain>
    </source>
</reference>
<keyword evidence="2" id="KW-0732">Signal</keyword>
<feature type="chain" id="PRO_5013898107" description="WSC domain-containing protein" evidence="2">
    <location>
        <begin position="19"/>
        <end position="291"/>
    </location>
</feature>
<gene>
    <name evidence="3" type="ORF">RCC_10832</name>
</gene>